<dbReference type="InterPro" id="IPR026891">
    <property type="entry name" value="Fn3-like"/>
</dbReference>
<dbReference type="SUPFAM" id="SSF52279">
    <property type="entry name" value="Beta-D-glucan exohydrolase, C-terminal domain"/>
    <property type="match status" value="1"/>
</dbReference>
<dbReference type="Proteomes" id="UP001310022">
    <property type="component" value="Unassembled WGS sequence"/>
</dbReference>
<dbReference type="InterPro" id="IPR036962">
    <property type="entry name" value="Glyco_hydro_3_N_sf"/>
</dbReference>
<evidence type="ECO:0000313" key="12">
    <source>
        <dbReference type="EMBL" id="GJM63141.1"/>
    </source>
</evidence>
<dbReference type="FunFam" id="3.20.20.300:FF:000005">
    <property type="entry name" value="Periplasmic beta-glucosidase"/>
    <property type="match status" value="1"/>
</dbReference>
<dbReference type="SUPFAM" id="SSF51445">
    <property type="entry name" value="(Trans)glycosidases"/>
    <property type="match status" value="1"/>
</dbReference>
<protein>
    <recommendedName>
        <fullName evidence="9">Periplasmic beta-glucosidase</fullName>
        <ecNumber evidence="4">3.2.1.21</ecNumber>
    </recommendedName>
</protein>
<comment type="subcellular location">
    <subcellularLocation>
        <location evidence="2">Periplasm</location>
    </subcellularLocation>
</comment>
<evidence type="ECO:0000256" key="5">
    <source>
        <dbReference type="ARBA" id="ARBA00022729"/>
    </source>
</evidence>
<reference evidence="12 13" key="1">
    <citation type="submission" date="2021-12" db="EMBL/GenBank/DDBJ databases">
        <title>Genome sequencing of bacteria with rrn-lacking chromosome and rrn-plasmid.</title>
        <authorList>
            <person name="Anda M."/>
            <person name="Iwasaki W."/>
        </authorList>
    </citation>
    <scope>NUCLEOTIDE SEQUENCE [LARGE SCALE GENOMIC DNA]</scope>
    <source>
        <strain evidence="12 13">NBRC 15940</strain>
    </source>
</reference>
<dbReference type="PANTHER" id="PTHR30620:SF16">
    <property type="entry name" value="LYSOSOMAL BETA GLUCOSIDASE"/>
    <property type="match status" value="1"/>
</dbReference>
<evidence type="ECO:0000256" key="3">
    <source>
        <dbReference type="ARBA" id="ARBA00005336"/>
    </source>
</evidence>
<dbReference type="InterPro" id="IPR013783">
    <property type="entry name" value="Ig-like_fold"/>
</dbReference>
<dbReference type="InterPro" id="IPR001764">
    <property type="entry name" value="Glyco_hydro_3_N"/>
</dbReference>
<feature type="domain" description="Fibronectin type III-like" evidence="11">
    <location>
        <begin position="700"/>
        <end position="769"/>
    </location>
</feature>
<accession>A0AAN4VZY5</accession>
<gene>
    <name evidence="12" type="ORF">PEDI_36930</name>
</gene>
<dbReference type="PANTHER" id="PTHR30620">
    <property type="entry name" value="PERIPLASMIC BETA-GLUCOSIDASE-RELATED"/>
    <property type="match status" value="1"/>
</dbReference>
<evidence type="ECO:0000313" key="13">
    <source>
        <dbReference type="Proteomes" id="UP001310022"/>
    </source>
</evidence>
<dbReference type="Gene3D" id="2.60.40.10">
    <property type="entry name" value="Immunoglobulins"/>
    <property type="match status" value="1"/>
</dbReference>
<dbReference type="InterPro" id="IPR017853">
    <property type="entry name" value="GH"/>
</dbReference>
<comment type="catalytic activity">
    <reaction evidence="1">
        <text>Hydrolysis of terminal, non-reducing beta-D-glucosyl residues with release of beta-D-glucose.</text>
        <dbReference type="EC" id="3.2.1.21"/>
    </reaction>
</comment>
<comment type="caution">
    <text evidence="12">The sequence shown here is derived from an EMBL/GenBank/DDBJ whole genome shotgun (WGS) entry which is preliminary data.</text>
</comment>
<dbReference type="GO" id="GO:0009251">
    <property type="term" value="P:glucan catabolic process"/>
    <property type="evidence" value="ECO:0007669"/>
    <property type="project" value="TreeGrafter"/>
</dbReference>
<dbReference type="FunFam" id="3.40.50.1700:FF:000004">
    <property type="entry name" value="Periplasmic beta-glucosidase"/>
    <property type="match status" value="1"/>
</dbReference>
<dbReference type="NCBIfam" id="NF011678">
    <property type="entry name" value="PRK15098.1"/>
    <property type="match status" value="1"/>
</dbReference>
<evidence type="ECO:0000259" key="11">
    <source>
        <dbReference type="SMART" id="SM01217"/>
    </source>
</evidence>
<keyword evidence="8 10" id="KW-0326">Glycosidase</keyword>
<dbReference type="Pfam" id="PF14310">
    <property type="entry name" value="Fn3-like"/>
    <property type="match status" value="1"/>
</dbReference>
<dbReference type="PROSITE" id="PS00775">
    <property type="entry name" value="GLYCOSYL_HYDROL_F3"/>
    <property type="match status" value="1"/>
</dbReference>
<evidence type="ECO:0000256" key="9">
    <source>
        <dbReference type="ARBA" id="ARBA00067498"/>
    </source>
</evidence>
<dbReference type="RefSeq" id="WP_338238346.1">
    <property type="nucleotide sequence ID" value="NZ_BQKE01000002.1"/>
</dbReference>
<dbReference type="Pfam" id="PF01915">
    <property type="entry name" value="Glyco_hydro_3_C"/>
    <property type="match status" value="1"/>
</dbReference>
<dbReference type="GO" id="GO:0042597">
    <property type="term" value="C:periplasmic space"/>
    <property type="evidence" value="ECO:0007669"/>
    <property type="project" value="UniProtKB-SubCell"/>
</dbReference>
<dbReference type="InterPro" id="IPR036881">
    <property type="entry name" value="Glyco_hydro_3_C_sf"/>
</dbReference>
<dbReference type="AlphaFoldDB" id="A0AAN4VZY5"/>
<keyword evidence="13" id="KW-1185">Reference proteome</keyword>
<dbReference type="Pfam" id="PF00933">
    <property type="entry name" value="Glyco_hydro_3"/>
    <property type="match status" value="1"/>
</dbReference>
<evidence type="ECO:0000256" key="2">
    <source>
        <dbReference type="ARBA" id="ARBA00004418"/>
    </source>
</evidence>
<dbReference type="PROSITE" id="PS51257">
    <property type="entry name" value="PROKAR_LIPOPROTEIN"/>
    <property type="match status" value="1"/>
</dbReference>
<evidence type="ECO:0000256" key="10">
    <source>
        <dbReference type="RuleBase" id="RU361161"/>
    </source>
</evidence>
<comment type="similarity">
    <text evidence="3 10">Belongs to the glycosyl hydrolase 3 family.</text>
</comment>
<dbReference type="InterPro" id="IPR051915">
    <property type="entry name" value="Cellulose_Degrad_GH3"/>
</dbReference>
<dbReference type="SMART" id="SM01217">
    <property type="entry name" value="Fn3_like"/>
    <property type="match status" value="1"/>
</dbReference>
<name>A0AAN4VZY5_9BACT</name>
<evidence type="ECO:0000256" key="4">
    <source>
        <dbReference type="ARBA" id="ARBA00012744"/>
    </source>
</evidence>
<dbReference type="PRINTS" id="PR00133">
    <property type="entry name" value="GLHYDRLASE3"/>
</dbReference>
<dbReference type="InterPro" id="IPR019800">
    <property type="entry name" value="Glyco_hydro_3_AS"/>
</dbReference>
<dbReference type="EC" id="3.2.1.21" evidence="4"/>
<dbReference type="InterPro" id="IPR002772">
    <property type="entry name" value="Glyco_hydro_3_C"/>
</dbReference>
<dbReference type="Gene3D" id="3.20.20.300">
    <property type="entry name" value="Glycoside hydrolase, family 3, N-terminal domain"/>
    <property type="match status" value="1"/>
</dbReference>
<keyword evidence="7 10" id="KW-0378">Hydrolase</keyword>
<dbReference type="EMBL" id="BQKE01000002">
    <property type="protein sequence ID" value="GJM63141.1"/>
    <property type="molecule type" value="Genomic_DNA"/>
</dbReference>
<proteinExistence type="inferred from homology"/>
<dbReference type="GO" id="GO:0008422">
    <property type="term" value="F:beta-glucosidase activity"/>
    <property type="evidence" value="ECO:0007669"/>
    <property type="project" value="UniProtKB-EC"/>
</dbReference>
<organism evidence="12 13">
    <name type="scientific">Persicobacter diffluens</name>
    <dbReference type="NCBI Taxonomy" id="981"/>
    <lineage>
        <taxon>Bacteria</taxon>
        <taxon>Pseudomonadati</taxon>
        <taxon>Bacteroidota</taxon>
        <taxon>Cytophagia</taxon>
        <taxon>Cytophagales</taxon>
        <taxon>Persicobacteraceae</taxon>
        <taxon>Persicobacter</taxon>
    </lineage>
</organism>
<keyword evidence="5" id="KW-0732">Signal</keyword>
<evidence type="ECO:0000256" key="1">
    <source>
        <dbReference type="ARBA" id="ARBA00000448"/>
    </source>
</evidence>
<evidence type="ECO:0000256" key="8">
    <source>
        <dbReference type="ARBA" id="ARBA00023295"/>
    </source>
</evidence>
<sequence length="781" mass="86513">MRNRLKNWLGHGKYAATLLATTIALSSCNSGNSKKSVTEWQSYSGDPQIENKVDSLLLLMSLEEKIGQMNQYSANFAATGEVVDNQSGAYLKKGMIGSTFNAFGAEKVRMLQEQNLKYSRLKIPMLFAADVIHGLETTFPIPLAEACSWDLDLMQKTARAAAEEATASGIAWNFAPMVDMSADPRWGRVMEGAGEDVYLGSLVARARVKGFQGIQDYRDLSKSNTLIATAKHFVGYGAAQGGRDYHTTNISEHKLHETYFPPFQAAVEEGVGSFMTSFNDLNGVPATGNKYLFKDILRDQFGFNGLVVTDYTAIMELIPHGYAKDLKHAAQLSLDAGIDMDMISEAFVTHLKALVEEGSISMAQIDVAVARILEMKFLLGLFEDPYRYCDAEREQQVVMKEEYQHLALEAAQSSIVLLKNDDNVLPLKPEKAKRVALIGPFVQERKSLNGEWAIKGDRNKSVTLEEGLMQKYAGSKVKFTYAKGTDLPLIDRKTQKVTTQKPSSKGFAEAIRTAKNSDVVLVAMGENYHWSGEAASRSDITLPGNQRELLKALKKTGKPIILVLFNGRPLDLSWEAENVDAIVEAWYPGLKSGHALANIIAGDYNPSAKLVMSFPRNVGQVPVFYNQKNTGRPFNDQAPADYRSNYIDVENTPLFTFGHGLSYTQFEYSNLKLNKSSFSKGGKIELSVEVKNTGNYDGEEIVQLYIHDKVASVTRPVKELKGFEKIFLKKGESKTVQFTIDESTIAFVGLDLQKTVEPGDFELWVAKSAADESLKADFQYL</sequence>
<dbReference type="FunFam" id="2.60.40.10:FF:000495">
    <property type="entry name" value="Periplasmic beta-glucosidase"/>
    <property type="match status" value="1"/>
</dbReference>
<keyword evidence="6" id="KW-0574">Periplasm</keyword>
<dbReference type="Gene3D" id="3.40.50.1700">
    <property type="entry name" value="Glycoside hydrolase family 3 C-terminal domain"/>
    <property type="match status" value="1"/>
</dbReference>
<evidence type="ECO:0000256" key="7">
    <source>
        <dbReference type="ARBA" id="ARBA00022801"/>
    </source>
</evidence>
<evidence type="ECO:0000256" key="6">
    <source>
        <dbReference type="ARBA" id="ARBA00022764"/>
    </source>
</evidence>